<accession>A0ABT6FHW6</accession>
<dbReference type="PANTHER" id="PTHR43861">
    <property type="entry name" value="TRANS-ACONITATE 2-METHYLTRANSFERASE-RELATED"/>
    <property type="match status" value="1"/>
</dbReference>
<dbReference type="Proteomes" id="UP001216907">
    <property type="component" value="Unassembled WGS sequence"/>
</dbReference>
<proteinExistence type="predicted"/>
<sequence>MIQDSFDLDARDAWNAGADAFADFVDSGADYYRGLVHGPALLAACGDVRGASVLDLGCGHGYFSRLLAGAEASVLGVDVSEALLERAIEREAADALGIEYRLMDAAQVGSGLEGRRFDLVTGCMSLQDMSEPAEVFTGVSRLLGAGGRMVFSVPHPGTDLTFREWKRDERGRKLALCLDRYFESGPAVCDWSMARLKYPWKTPFRRHTLAEWSTLIRDAGFVIRSLLEPRPDAALVREHPNLEDCFRMPFFLIFEIVLTTK</sequence>
<dbReference type="RefSeq" id="WP_277863466.1">
    <property type="nucleotide sequence ID" value="NZ_JARRAG010000002.1"/>
</dbReference>
<dbReference type="Pfam" id="PF13847">
    <property type="entry name" value="Methyltransf_31"/>
    <property type="match status" value="1"/>
</dbReference>
<dbReference type="GO" id="GO:0032259">
    <property type="term" value="P:methylation"/>
    <property type="evidence" value="ECO:0007669"/>
    <property type="project" value="UniProtKB-KW"/>
</dbReference>
<dbReference type="EMBL" id="JARRAG010000002">
    <property type="protein sequence ID" value="MDG3007178.1"/>
    <property type="molecule type" value="Genomic_DNA"/>
</dbReference>
<dbReference type="GO" id="GO:0008168">
    <property type="term" value="F:methyltransferase activity"/>
    <property type="evidence" value="ECO:0007669"/>
    <property type="project" value="UniProtKB-KW"/>
</dbReference>
<dbReference type="SUPFAM" id="SSF53335">
    <property type="entry name" value="S-adenosyl-L-methionine-dependent methyltransferases"/>
    <property type="match status" value="1"/>
</dbReference>
<protein>
    <submittedName>
        <fullName evidence="2">Class I SAM-dependent methyltransferase</fullName>
        <ecNumber evidence="2">2.1.1.-</ecNumber>
    </submittedName>
</protein>
<comment type="caution">
    <text evidence="2">The sequence shown here is derived from an EMBL/GenBank/DDBJ whole genome shotgun (WGS) entry which is preliminary data.</text>
</comment>
<dbReference type="Gene3D" id="3.40.50.150">
    <property type="entry name" value="Vaccinia Virus protein VP39"/>
    <property type="match status" value="1"/>
</dbReference>
<evidence type="ECO:0000259" key="1">
    <source>
        <dbReference type="Pfam" id="PF13847"/>
    </source>
</evidence>
<gene>
    <name evidence="2" type="ORF">PZE19_25725</name>
</gene>
<dbReference type="InterPro" id="IPR029063">
    <property type="entry name" value="SAM-dependent_MTases_sf"/>
</dbReference>
<name>A0ABT6FHW6_9BACT</name>
<evidence type="ECO:0000313" key="3">
    <source>
        <dbReference type="Proteomes" id="UP001216907"/>
    </source>
</evidence>
<evidence type="ECO:0000313" key="2">
    <source>
        <dbReference type="EMBL" id="MDG3007178.1"/>
    </source>
</evidence>
<organism evidence="2 3">
    <name type="scientific">Paludisphaera mucosa</name>
    <dbReference type="NCBI Taxonomy" id="3030827"/>
    <lineage>
        <taxon>Bacteria</taxon>
        <taxon>Pseudomonadati</taxon>
        <taxon>Planctomycetota</taxon>
        <taxon>Planctomycetia</taxon>
        <taxon>Isosphaerales</taxon>
        <taxon>Isosphaeraceae</taxon>
        <taxon>Paludisphaera</taxon>
    </lineage>
</organism>
<keyword evidence="3" id="KW-1185">Reference proteome</keyword>
<reference evidence="2 3" key="1">
    <citation type="submission" date="2023-03" db="EMBL/GenBank/DDBJ databases">
        <title>Paludisphaera mucosa sp. nov. a novel planctomycete from northern fen.</title>
        <authorList>
            <person name="Ivanova A."/>
        </authorList>
    </citation>
    <scope>NUCLEOTIDE SEQUENCE [LARGE SCALE GENOMIC DNA]</scope>
    <source>
        <strain evidence="2 3">Pla2</strain>
    </source>
</reference>
<feature type="domain" description="Methyltransferase" evidence="1">
    <location>
        <begin position="49"/>
        <end position="158"/>
    </location>
</feature>
<dbReference type="CDD" id="cd02440">
    <property type="entry name" value="AdoMet_MTases"/>
    <property type="match status" value="1"/>
</dbReference>
<keyword evidence="2" id="KW-0489">Methyltransferase</keyword>
<dbReference type="InterPro" id="IPR025714">
    <property type="entry name" value="Methyltranfer_dom"/>
</dbReference>
<dbReference type="EC" id="2.1.1.-" evidence="2"/>
<keyword evidence="2" id="KW-0808">Transferase</keyword>